<feature type="domain" description="Metallo-beta-lactamase" evidence="1">
    <location>
        <begin position="36"/>
        <end position="182"/>
    </location>
</feature>
<dbReference type="RefSeq" id="WP_221183103.1">
    <property type="nucleotide sequence ID" value="NZ_JACHVY010000001.1"/>
</dbReference>
<dbReference type="Proteomes" id="UP000533269">
    <property type="component" value="Unassembled WGS sequence"/>
</dbReference>
<dbReference type="PANTHER" id="PTHR23131">
    <property type="entry name" value="ENDORIBONUCLEASE LACTB2"/>
    <property type="match status" value="1"/>
</dbReference>
<dbReference type="SUPFAM" id="SSF56281">
    <property type="entry name" value="Metallo-hydrolase/oxidoreductase"/>
    <property type="match status" value="1"/>
</dbReference>
<dbReference type="PANTHER" id="PTHR23131:SF0">
    <property type="entry name" value="ENDORIBONUCLEASE LACTB2"/>
    <property type="match status" value="1"/>
</dbReference>
<dbReference type="AlphaFoldDB" id="A0A7W4TMF4"/>
<reference evidence="2 3" key="2">
    <citation type="submission" date="2020-08" db="EMBL/GenBank/DDBJ databases">
        <authorList>
            <person name="Partida-Martinez L."/>
            <person name="Huntemann M."/>
            <person name="Clum A."/>
            <person name="Wang J."/>
            <person name="Palaniappan K."/>
            <person name="Ritter S."/>
            <person name="Chen I.-M."/>
            <person name="Stamatis D."/>
            <person name="Reddy T."/>
            <person name="O'Malley R."/>
            <person name="Daum C."/>
            <person name="Shapiro N."/>
            <person name="Ivanova N."/>
            <person name="Kyrpides N."/>
            <person name="Woyke T."/>
        </authorList>
    </citation>
    <scope>NUCLEOTIDE SEQUENCE [LARGE SCALE GENOMIC DNA]</scope>
    <source>
        <strain evidence="2 3">AS2.23</strain>
    </source>
</reference>
<dbReference type="EMBL" id="JACHVY010000001">
    <property type="protein sequence ID" value="MBB2900941.1"/>
    <property type="molecule type" value="Genomic_DNA"/>
</dbReference>
<dbReference type="SMART" id="SM00849">
    <property type="entry name" value="Lactamase_B"/>
    <property type="match status" value="1"/>
</dbReference>
<sequence>MSAPDAATPQRWTGGPVTDRATCVLAPNPGPMTLEGTNTWLLGAPGSPAAVVVDPGEDDPAHRAAIERALAGRVVALVVATHHHHDHVGGLDAFLAEHPAPVARRPGRHHAAGLVLDVLSTPGHTADSVSVVLRTGELLTGDTLLGRGSTVLAADGDLGRYLASLRTLLDLAGGTSVLLPGHGPARTDVRAAIAAQLAHRLDRLEQVRAAVAAGARDVDAVVLAVHGPLEGTLARAAALSVRAQLAHLGLELP</sequence>
<keyword evidence="2" id="KW-0378">Hydrolase</keyword>
<reference evidence="2 3" key="1">
    <citation type="submission" date="2020-08" db="EMBL/GenBank/DDBJ databases">
        <title>The Agave Microbiome: Exploring the role of microbial communities in plant adaptations to desert environments.</title>
        <authorList>
            <person name="Partida-Martinez L.P."/>
        </authorList>
    </citation>
    <scope>NUCLEOTIDE SEQUENCE [LARGE SCALE GENOMIC DNA]</scope>
    <source>
        <strain evidence="2 3">AS2.23</strain>
    </source>
</reference>
<dbReference type="InterPro" id="IPR036866">
    <property type="entry name" value="RibonucZ/Hydroxyglut_hydro"/>
</dbReference>
<name>A0A7W4TMF4_KINRA</name>
<evidence type="ECO:0000313" key="2">
    <source>
        <dbReference type="EMBL" id="MBB2900941.1"/>
    </source>
</evidence>
<comment type="caution">
    <text evidence="2">The sequence shown here is derived from an EMBL/GenBank/DDBJ whole genome shotgun (WGS) entry which is preliminary data.</text>
</comment>
<dbReference type="CDD" id="cd16278">
    <property type="entry name" value="metallo-hydrolase-like_MBL-fold"/>
    <property type="match status" value="1"/>
</dbReference>
<dbReference type="Gene3D" id="3.60.15.10">
    <property type="entry name" value="Ribonuclease Z/Hydroxyacylglutathione hydrolase-like"/>
    <property type="match status" value="2"/>
</dbReference>
<dbReference type="InterPro" id="IPR050662">
    <property type="entry name" value="Sec-metab_biosynth-thioest"/>
</dbReference>
<evidence type="ECO:0000259" key="1">
    <source>
        <dbReference type="SMART" id="SM00849"/>
    </source>
</evidence>
<gene>
    <name evidence="2" type="ORF">FHR75_001729</name>
</gene>
<dbReference type="GO" id="GO:0016787">
    <property type="term" value="F:hydrolase activity"/>
    <property type="evidence" value="ECO:0007669"/>
    <property type="project" value="UniProtKB-KW"/>
</dbReference>
<protein>
    <submittedName>
        <fullName evidence="2">Glyoxylase-like metal-dependent hydrolase (Beta-lactamase superfamily II)</fullName>
    </submittedName>
</protein>
<evidence type="ECO:0000313" key="3">
    <source>
        <dbReference type="Proteomes" id="UP000533269"/>
    </source>
</evidence>
<dbReference type="InterPro" id="IPR001279">
    <property type="entry name" value="Metallo-B-lactamas"/>
</dbReference>
<organism evidence="2 3">
    <name type="scientific">Kineococcus radiotolerans</name>
    <dbReference type="NCBI Taxonomy" id="131568"/>
    <lineage>
        <taxon>Bacteria</taxon>
        <taxon>Bacillati</taxon>
        <taxon>Actinomycetota</taxon>
        <taxon>Actinomycetes</taxon>
        <taxon>Kineosporiales</taxon>
        <taxon>Kineosporiaceae</taxon>
        <taxon>Kineococcus</taxon>
    </lineage>
</organism>
<accession>A0A7W4TMF4</accession>
<dbReference type="Pfam" id="PF00753">
    <property type="entry name" value="Lactamase_B"/>
    <property type="match status" value="1"/>
</dbReference>
<proteinExistence type="predicted"/>